<evidence type="ECO:0000313" key="2">
    <source>
        <dbReference type="EMBL" id="EFX83599.1"/>
    </source>
</evidence>
<keyword evidence="1" id="KW-0812">Transmembrane</keyword>
<feature type="transmembrane region" description="Helical" evidence="1">
    <location>
        <begin position="29"/>
        <end position="52"/>
    </location>
</feature>
<dbReference type="InParanoid" id="E9G9N9"/>
<sequence length="102" mass="11607">MAKAFGALIKVIHDLVASELTDVDYDMNIYYVMFLALEIILCFIIACVNIDLNDNIAAFRRFSFFFALNEMGCATIRDVMDVMLTRGEFYGSLQNPNNTFIV</sequence>
<dbReference type="AlphaFoldDB" id="E9G9N9"/>
<dbReference type="PhylomeDB" id="E9G9N9"/>
<dbReference type="KEGG" id="dpx:DAPPUDRAFT_315415"/>
<keyword evidence="1" id="KW-0472">Membrane</keyword>
<protein>
    <submittedName>
        <fullName evidence="2">Uncharacterized protein</fullName>
    </submittedName>
</protein>
<evidence type="ECO:0000313" key="3">
    <source>
        <dbReference type="Proteomes" id="UP000000305"/>
    </source>
</evidence>
<gene>
    <name evidence="2" type="ORF">DAPPUDRAFT_315415</name>
</gene>
<reference evidence="2 3" key="1">
    <citation type="journal article" date="2011" name="Science">
        <title>The ecoresponsive genome of Daphnia pulex.</title>
        <authorList>
            <person name="Colbourne J.K."/>
            <person name="Pfrender M.E."/>
            <person name="Gilbert D."/>
            <person name="Thomas W.K."/>
            <person name="Tucker A."/>
            <person name="Oakley T.H."/>
            <person name="Tokishita S."/>
            <person name="Aerts A."/>
            <person name="Arnold G.J."/>
            <person name="Basu M.K."/>
            <person name="Bauer D.J."/>
            <person name="Caceres C.E."/>
            <person name="Carmel L."/>
            <person name="Casola C."/>
            <person name="Choi J.H."/>
            <person name="Detter J.C."/>
            <person name="Dong Q."/>
            <person name="Dusheyko S."/>
            <person name="Eads B.D."/>
            <person name="Frohlich T."/>
            <person name="Geiler-Samerotte K.A."/>
            <person name="Gerlach D."/>
            <person name="Hatcher P."/>
            <person name="Jogdeo S."/>
            <person name="Krijgsveld J."/>
            <person name="Kriventseva E.V."/>
            <person name="Kultz D."/>
            <person name="Laforsch C."/>
            <person name="Lindquist E."/>
            <person name="Lopez J."/>
            <person name="Manak J.R."/>
            <person name="Muller J."/>
            <person name="Pangilinan J."/>
            <person name="Patwardhan R.P."/>
            <person name="Pitluck S."/>
            <person name="Pritham E.J."/>
            <person name="Rechtsteiner A."/>
            <person name="Rho M."/>
            <person name="Rogozin I.B."/>
            <person name="Sakarya O."/>
            <person name="Salamov A."/>
            <person name="Schaack S."/>
            <person name="Shapiro H."/>
            <person name="Shiga Y."/>
            <person name="Skalitzky C."/>
            <person name="Smith Z."/>
            <person name="Souvorov A."/>
            <person name="Sung W."/>
            <person name="Tang Z."/>
            <person name="Tsuchiya D."/>
            <person name="Tu H."/>
            <person name="Vos H."/>
            <person name="Wang M."/>
            <person name="Wolf Y.I."/>
            <person name="Yamagata H."/>
            <person name="Yamada T."/>
            <person name="Ye Y."/>
            <person name="Shaw J.R."/>
            <person name="Andrews J."/>
            <person name="Crease T.J."/>
            <person name="Tang H."/>
            <person name="Lucas S.M."/>
            <person name="Robertson H.M."/>
            <person name="Bork P."/>
            <person name="Koonin E.V."/>
            <person name="Zdobnov E.M."/>
            <person name="Grigoriev I.V."/>
            <person name="Lynch M."/>
            <person name="Boore J.L."/>
        </authorList>
    </citation>
    <scope>NUCLEOTIDE SEQUENCE [LARGE SCALE GENOMIC DNA]</scope>
</reference>
<dbReference type="EMBL" id="GL732536">
    <property type="protein sequence ID" value="EFX83599.1"/>
    <property type="molecule type" value="Genomic_DNA"/>
</dbReference>
<organism evidence="2 3">
    <name type="scientific">Daphnia pulex</name>
    <name type="common">Water flea</name>
    <dbReference type="NCBI Taxonomy" id="6669"/>
    <lineage>
        <taxon>Eukaryota</taxon>
        <taxon>Metazoa</taxon>
        <taxon>Ecdysozoa</taxon>
        <taxon>Arthropoda</taxon>
        <taxon>Crustacea</taxon>
        <taxon>Branchiopoda</taxon>
        <taxon>Diplostraca</taxon>
        <taxon>Cladocera</taxon>
        <taxon>Anomopoda</taxon>
        <taxon>Daphniidae</taxon>
        <taxon>Daphnia</taxon>
    </lineage>
</organism>
<keyword evidence="1" id="KW-1133">Transmembrane helix</keyword>
<accession>E9G9N9</accession>
<keyword evidence="3" id="KW-1185">Reference proteome</keyword>
<dbReference type="Proteomes" id="UP000000305">
    <property type="component" value="Unassembled WGS sequence"/>
</dbReference>
<name>E9G9N9_DAPPU</name>
<evidence type="ECO:0000256" key="1">
    <source>
        <dbReference type="SAM" id="Phobius"/>
    </source>
</evidence>
<dbReference type="HOGENOM" id="CLU_2280182_0_0_1"/>
<proteinExistence type="predicted"/>